<dbReference type="CDD" id="cd16917">
    <property type="entry name" value="HATPase_UhpB-NarQ-NarX-like"/>
    <property type="match status" value="1"/>
</dbReference>
<dbReference type="Gene3D" id="1.20.5.1930">
    <property type="match status" value="1"/>
</dbReference>
<dbReference type="STRING" id="1492898.SY85_09675"/>
<dbReference type="GO" id="GO:0004673">
    <property type="term" value="F:protein histidine kinase activity"/>
    <property type="evidence" value="ECO:0007669"/>
    <property type="project" value="UniProtKB-EC"/>
</dbReference>
<dbReference type="PANTHER" id="PTHR24421">
    <property type="entry name" value="NITRATE/NITRITE SENSOR PROTEIN NARX-RELATED"/>
    <property type="match status" value="1"/>
</dbReference>
<keyword evidence="3" id="KW-0808">Transferase</keyword>
<dbReference type="InterPro" id="IPR000014">
    <property type="entry name" value="PAS"/>
</dbReference>
<dbReference type="RefSeq" id="WP_066403985.1">
    <property type="nucleotide sequence ID" value="NZ_CP011390.1"/>
</dbReference>
<dbReference type="InterPro" id="IPR035965">
    <property type="entry name" value="PAS-like_dom_sf"/>
</dbReference>
<accession>A0A172TVG0</accession>
<evidence type="ECO:0000256" key="3">
    <source>
        <dbReference type="ARBA" id="ARBA00022679"/>
    </source>
</evidence>
<dbReference type="OrthoDB" id="1489936at2"/>
<dbReference type="InterPro" id="IPR013655">
    <property type="entry name" value="PAS_fold_3"/>
</dbReference>
<proteinExistence type="predicted"/>
<keyword evidence="11" id="KW-1185">Reference proteome</keyword>
<reference evidence="10 11" key="2">
    <citation type="journal article" date="2016" name="Int. J. Syst. Evol. Microbiol.">
        <title>Flavisolibacter tropicus sp. nov., isolated from tropical soil.</title>
        <authorList>
            <person name="Lee J.J."/>
            <person name="Kang M.S."/>
            <person name="Kim G.S."/>
            <person name="Lee C.S."/>
            <person name="Lim S."/>
            <person name="Lee J."/>
            <person name="Roh S.H."/>
            <person name="Kang H."/>
            <person name="Ha J.M."/>
            <person name="Bae S."/>
            <person name="Jung H.Y."/>
            <person name="Kim M.K."/>
        </authorList>
    </citation>
    <scope>NUCLEOTIDE SEQUENCE [LARGE SCALE GENOMIC DNA]</scope>
    <source>
        <strain evidence="10 11">LCS9</strain>
    </source>
</reference>
<evidence type="ECO:0000256" key="4">
    <source>
        <dbReference type="ARBA" id="ARBA00022777"/>
    </source>
</evidence>
<dbReference type="InterPro" id="IPR005467">
    <property type="entry name" value="His_kinase_dom"/>
</dbReference>
<dbReference type="InterPro" id="IPR036890">
    <property type="entry name" value="HATPase_C_sf"/>
</dbReference>
<evidence type="ECO:0000313" key="11">
    <source>
        <dbReference type="Proteomes" id="UP000077177"/>
    </source>
</evidence>
<evidence type="ECO:0000256" key="2">
    <source>
        <dbReference type="ARBA" id="ARBA00012438"/>
    </source>
</evidence>
<dbReference type="PROSITE" id="PS50112">
    <property type="entry name" value="PAS"/>
    <property type="match status" value="2"/>
</dbReference>
<keyword evidence="4" id="KW-0418">Kinase</keyword>
<dbReference type="GO" id="GO:0000160">
    <property type="term" value="P:phosphorelay signal transduction system"/>
    <property type="evidence" value="ECO:0007669"/>
    <property type="project" value="UniProtKB-KW"/>
</dbReference>
<dbReference type="SMART" id="SM00086">
    <property type="entry name" value="PAC"/>
    <property type="match status" value="2"/>
</dbReference>
<evidence type="ECO:0000259" key="7">
    <source>
        <dbReference type="PROSITE" id="PS50109"/>
    </source>
</evidence>
<evidence type="ECO:0000313" key="10">
    <source>
        <dbReference type="EMBL" id="ANE50727.1"/>
    </source>
</evidence>
<dbReference type="CDD" id="cd00130">
    <property type="entry name" value="PAS"/>
    <property type="match status" value="2"/>
</dbReference>
<dbReference type="InterPro" id="IPR000700">
    <property type="entry name" value="PAS-assoc_C"/>
</dbReference>
<dbReference type="SMART" id="SM00091">
    <property type="entry name" value="PAS"/>
    <property type="match status" value="2"/>
</dbReference>
<feature type="domain" description="PAS" evidence="8">
    <location>
        <begin position="174"/>
        <end position="244"/>
    </location>
</feature>
<dbReference type="PROSITE" id="PS50042">
    <property type="entry name" value="CNMP_BINDING_3"/>
    <property type="match status" value="1"/>
</dbReference>
<dbReference type="SMART" id="SM00387">
    <property type="entry name" value="HATPase_c"/>
    <property type="match status" value="1"/>
</dbReference>
<dbReference type="Gene3D" id="3.30.450.20">
    <property type="entry name" value="PAS domain"/>
    <property type="match status" value="2"/>
</dbReference>
<feature type="domain" description="PAC" evidence="9">
    <location>
        <begin position="248"/>
        <end position="299"/>
    </location>
</feature>
<dbReference type="PROSITE" id="PS50109">
    <property type="entry name" value="HIS_KIN"/>
    <property type="match status" value="1"/>
</dbReference>
<evidence type="ECO:0000256" key="5">
    <source>
        <dbReference type="ARBA" id="ARBA00023012"/>
    </source>
</evidence>
<dbReference type="PROSITE" id="PS50113">
    <property type="entry name" value="PAC"/>
    <property type="match status" value="1"/>
</dbReference>
<dbReference type="SUPFAM" id="SSF55785">
    <property type="entry name" value="PYP-like sensor domain (PAS domain)"/>
    <property type="match status" value="2"/>
</dbReference>
<dbReference type="InterPro" id="IPR001610">
    <property type="entry name" value="PAC"/>
</dbReference>
<dbReference type="Proteomes" id="UP000077177">
    <property type="component" value="Chromosome"/>
</dbReference>
<keyword evidence="5" id="KW-0902">Two-component regulatory system</keyword>
<feature type="domain" description="Histidine kinase" evidence="7">
    <location>
        <begin position="326"/>
        <end position="511"/>
    </location>
</feature>
<dbReference type="NCBIfam" id="TIGR00229">
    <property type="entry name" value="sensory_box"/>
    <property type="match status" value="2"/>
</dbReference>
<dbReference type="EC" id="2.7.13.3" evidence="2"/>
<dbReference type="PANTHER" id="PTHR24421:SF10">
    <property type="entry name" value="NITRATE_NITRITE SENSOR PROTEIN NARQ"/>
    <property type="match status" value="1"/>
</dbReference>
<evidence type="ECO:0000259" key="9">
    <source>
        <dbReference type="PROSITE" id="PS50113"/>
    </source>
</evidence>
<evidence type="ECO:0000259" key="6">
    <source>
        <dbReference type="PROSITE" id="PS50042"/>
    </source>
</evidence>
<dbReference type="EMBL" id="CP011390">
    <property type="protein sequence ID" value="ANE50727.1"/>
    <property type="molecule type" value="Genomic_DNA"/>
</dbReference>
<feature type="domain" description="Cyclic nucleotide-binding" evidence="6">
    <location>
        <begin position="157"/>
        <end position="250"/>
    </location>
</feature>
<protein>
    <recommendedName>
        <fullName evidence="2">histidine kinase</fullName>
        <ecNumber evidence="2">2.7.13.3</ecNumber>
    </recommendedName>
</protein>
<dbReference type="Pfam" id="PF02518">
    <property type="entry name" value="HATPase_c"/>
    <property type="match status" value="1"/>
</dbReference>
<dbReference type="Gene3D" id="3.30.565.10">
    <property type="entry name" value="Histidine kinase-like ATPase, C-terminal domain"/>
    <property type="match status" value="1"/>
</dbReference>
<dbReference type="InterPro" id="IPR003594">
    <property type="entry name" value="HATPase_dom"/>
</dbReference>
<dbReference type="AlphaFoldDB" id="A0A172TVG0"/>
<gene>
    <name evidence="10" type="ORF">SY85_09675</name>
</gene>
<sequence length="511" mass="58491">MFYLLNVLRLYSECLLTFATAMNSRYSASNSYDQAHLPKFGQEQLEKLLHSLVDVVCTIDVQGNFRYVSEASLQLWGYTPEEMINTSFLTFLAPEDIEKTIQAADEIKSTYVITNFQNRYIHKDGSIIPVSWSVKWNEKDHLLYCVARDASEKTEANFRELKKNEKTEAQLAISEQKFKSLVQNGSDIIVIIDEAGTFKYVSENVRTILGFEPDMFLNKNAFDYIHANDKGDVFSELAKVIQNNPDAIGIAHRFLKSDGDWLWLESKGINHLNNSFVNGIVINSRDITDRMRLQKQLEDEQLKKQREITAAVIKAQEEERSQIGLELHDNVNQILTTVKLYNEMFLSGYREDRELLKKSNYFLQDCINEIRSISKRLSAPTLGNISLQDSIKEAVESINLTNRFKIQYQTYNLENANVNQDLHLAVYRIVQEALNNIIKYADAKEVIIDIKNHNRKLCISIIDDGKGFDLTKKPKGIGLTNMKTRADNLKGSFKIKTSKGNGCAIDVCFPM</sequence>
<feature type="domain" description="PAS" evidence="8">
    <location>
        <begin position="41"/>
        <end position="98"/>
    </location>
</feature>
<name>A0A172TVG0_9BACT</name>
<evidence type="ECO:0000256" key="1">
    <source>
        <dbReference type="ARBA" id="ARBA00000085"/>
    </source>
</evidence>
<dbReference type="KEGG" id="fla:SY85_09675"/>
<organism evidence="10 11">
    <name type="scientific">Flavisolibacter tropicus</name>
    <dbReference type="NCBI Taxonomy" id="1492898"/>
    <lineage>
        <taxon>Bacteria</taxon>
        <taxon>Pseudomonadati</taxon>
        <taxon>Bacteroidota</taxon>
        <taxon>Chitinophagia</taxon>
        <taxon>Chitinophagales</taxon>
        <taxon>Chitinophagaceae</taxon>
        <taxon>Flavisolibacter</taxon>
    </lineage>
</organism>
<dbReference type="SUPFAM" id="SSF55874">
    <property type="entry name" value="ATPase domain of HSP90 chaperone/DNA topoisomerase II/histidine kinase"/>
    <property type="match status" value="1"/>
</dbReference>
<evidence type="ECO:0000259" key="8">
    <source>
        <dbReference type="PROSITE" id="PS50112"/>
    </source>
</evidence>
<comment type="catalytic activity">
    <reaction evidence="1">
        <text>ATP + protein L-histidine = ADP + protein N-phospho-L-histidine.</text>
        <dbReference type="EC" id="2.7.13.3"/>
    </reaction>
</comment>
<dbReference type="Pfam" id="PF08447">
    <property type="entry name" value="PAS_3"/>
    <property type="match status" value="2"/>
</dbReference>
<dbReference type="InterPro" id="IPR000595">
    <property type="entry name" value="cNMP-bd_dom"/>
</dbReference>
<reference evidence="11" key="1">
    <citation type="submission" date="2015-01" db="EMBL/GenBank/DDBJ databases">
        <title>Flavisolibacter sp./LCS9/ whole genome sequencing.</title>
        <authorList>
            <person name="Kim M.K."/>
            <person name="Srinivasan S."/>
            <person name="Lee J.-J."/>
        </authorList>
    </citation>
    <scope>NUCLEOTIDE SEQUENCE [LARGE SCALE GENOMIC DNA]</scope>
    <source>
        <strain evidence="11">LCS9</strain>
    </source>
</reference>
<dbReference type="InterPro" id="IPR050482">
    <property type="entry name" value="Sensor_HK_TwoCompSys"/>
</dbReference>